<dbReference type="Proteomes" id="UP001314170">
    <property type="component" value="Unassembled WGS sequence"/>
</dbReference>
<dbReference type="PANTHER" id="PTHR47374">
    <property type="entry name" value="ENDOSOME ANTIGEN-LIKE PROTEIN, PUTATIVE (DUF3444)-RELATED"/>
    <property type="match status" value="1"/>
</dbReference>
<name>A0AAV1RK47_9ROSI</name>
<keyword evidence="3" id="KW-1185">Reference proteome</keyword>
<dbReference type="InterPro" id="IPR024593">
    <property type="entry name" value="DUF3444"/>
</dbReference>
<dbReference type="SUPFAM" id="SSF46565">
    <property type="entry name" value="Chaperone J-domain"/>
    <property type="match status" value="1"/>
</dbReference>
<feature type="domain" description="DUF3444" evidence="1">
    <location>
        <begin position="230"/>
        <end position="434"/>
    </location>
</feature>
<protein>
    <recommendedName>
        <fullName evidence="1">DUF3444 domain-containing protein</fullName>
    </recommendedName>
</protein>
<accession>A0AAV1RK47</accession>
<evidence type="ECO:0000313" key="3">
    <source>
        <dbReference type="Proteomes" id="UP001314170"/>
    </source>
</evidence>
<proteinExistence type="predicted"/>
<gene>
    <name evidence="2" type="ORF">DCAF_LOCUS11843</name>
</gene>
<dbReference type="PANTHER" id="PTHR47374:SF10">
    <property type="entry name" value="HEAT SHOCK N-TERMINAL DOMAIN-CONTAINING PROTEIN, PUTATIVE-RELATED"/>
    <property type="match status" value="1"/>
</dbReference>
<feature type="domain" description="DUF3444" evidence="1">
    <location>
        <begin position="499"/>
        <end position="655"/>
    </location>
</feature>
<dbReference type="InterPro" id="IPR036869">
    <property type="entry name" value="J_dom_sf"/>
</dbReference>
<dbReference type="EMBL" id="CAWUPB010001009">
    <property type="protein sequence ID" value="CAK7336821.1"/>
    <property type="molecule type" value="Genomic_DNA"/>
</dbReference>
<comment type="caution">
    <text evidence="2">The sequence shown here is derived from an EMBL/GenBank/DDBJ whole genome shotgun (WGS) entry which is preliminary data.</text>
</comment>
<reference evidence="2 3" key="1">
    <citation type="submission" date="2024-01" db="EMBL/GenBank/DDBJ databases">
        <authorList>
            <person name="Waweru B."/>
        </authorList>
    </citation>
    <scope>NUCLEOTIDE SEQUENCE [LARGE SCALE GENOMIC DNA]</scope>
</reference>
<evidence type="ECO:0000313" key="2">
    <source>
        <dbReference type="EMBL" id="CAK7336821.1"/>
    </source>
</evidence>
<evidence type="ECO:0000259" key="1">
    <source>
        <dbReference type="Pfam" id="PF11926"/>
    </source>
</evidence>
<organism evidence="2 3">
    <name type="scientific">Dovyalis caffra</name>
    <dbReference type="NCBI Taxonomy" id="77055"/>
    <lineage>
        <taxon>Eukaryota</taxon>
        <taxon>Viridiplantae</taxon>
        <taxon>Streptophyta</taxon>
        <taxon>Embryophyta</taxon>
        <taxon>Tracheophyta</taxon>
        <taxon>Spermatophyta</taxon>
        <taxon>Magnoliopsida</taxon>
        <taxon>eudicotyledons</taxon>
        <taxon>Gunneridae</taxon>
        <taxon>Pentapetalae</taxon>
        <taxon>rosids</taxon>
        <taxon>fabids</taxon>
        <taxon>Malpighiales</taxon>
        <taxon>Salicaceae</taxon>
        <taxon>Flacourtieae</taxon>
        <taxon>Dovyalis</taxon>
    </lineage>
</organism>
<dbReference type="AlphaFoldDB" id="A0AAV1RK47"/>
<sequence>MNQAKLQAIREKELAEQMIFGNDYVGTREHLLKSHQLFPAINNVDAMLTLCEILSAASIELPGCGIDYYWVLQVMPSASSSEISCRYQRLVTLLQSIEKKFPCIELALKLLKDALIVLGDQKKRSEFDLKRGMSWETYATFDVQASSRLSISNMEMMAVSGSSLVHKNNSSSLIEETSQFAAGLKSGQSTQADNDMCVNSMNLSMTLQPISLEGNLCSTSKAVLQKRPLQAFYNFENDRRPERFEAGQIWAVNYKVNLQHNYRYARIDSMSKTATFVTWLQPIPVTSSERRWCDVGLPIACGSFDLSLEMQMIIEVRWATISSYKCSWTRGLTEGQFEIYPRKGEIWAVYKDWNLDAWSFNPDSVKGCKFEFVEIISDFSKYLGAHGTCLVKVNGFTSIFERQKIGGNPVTFHIPPAYLYMFSHNVPAFMFKGGELDKVVDGMFELDRLALPDYMNQDNDTIKSENEGTNVFSNLTLTKQLPSFKPPSENKVLMPRWTSNDFAIGQVWAVYQGEDFMPRQYVRINNVISANQVFVTFLEPLPVLDHEIEWMREGLPIASGIYKISERRVNIEMSLFSCPVKCQDSASNSCYKIYLLKGEIWAMYKDWNAKWKMTDYESCQCLIVQILSDFSGDGIRVARLGAVKGYLTFFHTQQHSGLI</sequence>
<dbReference type="Pfam" id="PF11926">
    <property type="entry name" value="DUF3444"/>
    <property type="match status" value="2"/>
</dbReference>
<dbReference type="Gene3D" id="1.10.287.110">
    <property type="entry name" value="DnaJ domain"/>
    <property type="match status" value="1"/>
</dbReference>